<feature type="domain" description="NmrA-like" evidence="1">
    <location>
        <begin position="2"/>
        <end position="237"/>
    </location>
</feature>
<keyword evidence="3" id="KW-1185">Reference proteome</keyword>
<reference evidence="2 3" key="1">
    <citation type="submission" date="2018-10" db="EMBL/GenBank/DDBJ databases">
        <title>Aeromicrobium sp. 9W16Y-2 whole genome shotgun sequence.</title>
        <authorList>
            <person name="Li F."/>
        </authorList>
    </citation>
    <scope>NUCLEOTIDE SEQUENCE [LARGE SCALE GENOMIC DNA]</scope>
    <source>
        <strain evidence="2 3">9W16Y-2</strain>
    </source>
</reference>
<evidence type="ECO:0000259" key="1">
    <source>
        <dbReference type="Pfam" id="PF05368"/>
    </source>
</evidence>
<dbReference type="EMBL" id="RDBF01000010">
    <property type="protein sequence ID" value="RLV55162.1"/>
    <property type="molecule type" value="Genomic_DNA"/>
</dbReference>
<dbReference type="AlphaFoldDB" id="A0A3L8PMB5"/>
<sequence>MTIAVATPKGNVGRHVLRLLIQAGERPRALVRDPATLDAEVSGLVDAVAFNAWDEKSVLEATQGLRALYWVSPTAADRDPLDAHATAARIIRTAVERNDIPRIVFQSSGGAEKRQGVGEIDGLAANELALDASGASVTHLRCGYFFTNLLMDAAAIHEGALTTAMDLDRRLPWVDPQDIAAVAAARLLSTSWSGRVVQAVHGPEDLSFREVAGVLTSVLGRPVEARQVSDDDVRSQLSAFGLSGPQVEAIVLMTAGIRDDYTPEDPRSLVTTTPTTLRSWAAEHLA</sequence>
<dbReference type="InterPro" id="IPR036291">
    <property type="entry name" value="NAD(P)-bd_dom_sf"/>
</dbReference>
<dbReference type="Pfam" id="PF05368">
    <property type="entry name" value="NmrA"/>
    <property type="match status" value="1"/>
</dbReference>
<proteinExistence type="predicted"/>
<dbReference type="Gene3D" id="3.90.25.10">
    <property type="entry name" value="UDP-galactose 4-epimerase, domain 1"/>
    <property type="match status" value="1"/>
</dbReference>
<dbReference type="InterPro" id="IPR051604">
    <property type="entry name" value="Ergot_Alk_Oxidoreductase"/>
</dbReference>
<dbReference type="Proteomes" id="UP000282515">
    <property type="component" value="Unassembled WGS sequence"/>
</dbReference>
<dbReference type="PANTHER" id="PTHR43162:SF1">
    <property type="entry name" value="PRESTALK A DIFFERENTIATION PROTEIN A"/>
    <property type="match status" value="1"/>
</dbReference>
<dbReference type="PANTHER" id="PTHR43162">
    <property type="match status" value="1"/>
</dbReference>
<dbReference type="RefSeq" id="WP_121794939.1">
    <property type="nucleotide sequence ID" value="NZ_RDBF01000010.1"/>
</dbReference>
<comment type="caution">
    <text evidence="2">The sequence shown here is derived from an EMBL/GenBank/DDBJ whole genome shotgun (WGS) entry which is preliminary data.</text>
</comment>
<dbReference type="InterPro" id="IPR008030">
    <property type="entry name" value="NmrA-like"/>
</dbReference>
<name>A0A3L8PMB5_9ACTN</name>
<gene>
    <name evidence="2" type="ORF">D9V41_12635</name>
</gene>
<organism evidence="2 3">
    <name type="scientific">Aeromicrobium phragmitis</name>
    <dbReference type="NCBI Taxonomy" id="2478914"/>
    <lineage>
        <taxon>Bacteria</taxon>
        <taxon>Bacillati</taxon>
        <taxon>Actinomycetota</taxon>
        <taxon>Actinomycetes</taxon>
        <taxon>Propionibacteriales</taxon>
        <taxon>Nocardioidaceae</taxon>
        <taxon>Aeromicrobium</taxon>
    </lineage>
</organism>
<evidence type="ECO:0000313" key="2">
    <source>
        <dbReference type="EMBL" id="RLV55162.1"/>
    </source>
</evidence>
<dbReference type="OrthoDB" id="116343at2"/>
<protein>
    <submittedName>
        <fullName evidence="2">NmrA family transcriptional regulator</fullName>
    </submittedName>
</protein>
<dbReference type="Gene3D" id="3.40.50.720">
    <property type="entry name" value="NAD(P)-binding Rossmann-like Domain"/>
    <property type="match status" value="1"/>
</dbReference>
<dbReference type="SUPFAM" id="SSF51735">
    <property type="entry name" value="NAD(P)-binding Rossmann-fold domains"/>
    <property type="match status" value="1"/>
</dbReference>
<accession>A0A3L8PMB5</accession>
<evidence type="ECO:0000313" key="3">
    <source>
        <dbReference type="Proteomes" id="UP000282515"/>
    </source>
</evidence>